<sequence>MDFDTCSQWCPVCDRQIIPKRTQVPVPLPRIKRGGIVEGTGRAPQKMRTIIDQGPYPLYCSDKCRLSDLSHPNSDDDYPYVYPIYSKSDSSPSDIDSVSSDSSSPVSEESSFYRFPEAKLLANENRSRSFNNATASKRSSSHLPSSLPNDTDELLNKFSLSFSRRSESRVSLYGSSPPQPAMLQGSPPRRERPLLPGAAAGKLLVPDVLVRVPSSTSVSRPANSRRPSTSSLGSSISSRSRTGSTNSFKSPLSRYTHDSLDEEAIEDEDDASPTFDVFTSIVHHPRRPMMEARSWSYDNSTIKKPSNARDSHQRQSFNPEGKRLFLFPTD</sequence>
<protein>
    <submittedName>
        <fullName evidence="2">Uncharacterized protein</fullName>
    </submittedName>
</protein>
<dbReference type="EMBL" id="JAACJM010000111">
    <property type="protein sequence ID" value="KAF5345528.1"/>
    <property type="molecule type" value="Genomic_DNA"/>
</dbReference>
<dbReference type="Proteomes" id="UP000559256">
    <property type="component" value="Unassembled WGS sequence"/>
</dbReference>
<gene>
    <name evidence="2" type="ORF">D9758_011992</name>
</gene>
<evidence type="ECO:0000313" key="3">
    <source>
        <dbReference type="Proteomes" id="UP000559256"/>
    </source>
</evidence>
<evidence type="ECO:0000313" key="2">
    <source>
        <dbReference type="EMBL" id="KAF5345528.1"/>
    </source>
</evidence>
<feature type="region of interest" description="Disordered" evidence="1">
    <location>
        <begin position="295"/>
        <end position="330"/>
    </location>
</feature>
<evidence type="ECO:0000256" key="1">
    <source>
        <dbReference type="SAM" id="MobiDB-lite"/>
    </source>
</evidence>
<reference evidence="2 3" key="1">
    <citation type="journal article" date="2020" name="ISME J.">
        <title>Uncovering the hidden diversity of litter-decomposition mechanisms in mushroom-forming fungi.</title>
        <authorList>
            <person name="Floudas D."/>
            <person name="Bentzer J."/>
            <person name="Ahren D."/>
            <person name="Johansson T."/>
            <person name="Persson P."/>
            <person name="Tunlid A."/>
        </authorList>
    </citation>
    <scope>NUCLEOTIDE SEQUENCE [LARGE SCALE GENOMIC DNA]</scope>
    <source>
        <strain evidence="2 3">CBS 291.85</strain>
    </source>
</reference>
<organism evidence="2 3">
    <name type="scientific">Tetrapyrgos nigripes</name>
    <dbReference type="NCBI Taxonomy" id="182062"/>
    <lineage>
        <taxon>Eukaryota</taxon>
        <taxon>Fungi</taxon>
        <taxon>Dikarya</taxon>
        <taxon>Basidiomycota</taxon>
        <taxon>Agaricomycotina</taxon>
        <taxon>Agaricomycetes</taxon>
        <taxon>Agaricomycetidae</taxon>
        <taxon>Agaricales</taxon>
        <taxon>Marasmiineae</taxon>
        <taxon>Marasmiaceae</taxon>
        <taxon>Tetrapyrgos</taxon>
    </lineage>
</organism>
<feature type="compositionally biased region" description="Low complexity" evidence="1">
    <location>
        <begin position="86"/>
        <end position="108"/>
    </location>
</feature>
<name>A0A8H5CPZ7_9AGAR</name>
<feature type="region of interest" description="Disordered" evidence="1">
    <location>
        <begin position="130"/>
        <end position="150"/>
    </location>
</feature>
<dbReference type="AlphaFoldDB" id="A0A8H5CPZ7"/>
<feature type="region of interest" description="Disordered" evidence="1">
    <location>
        <begin position="169"/>
        <end position="194"/>
    </location>
</feature>
<feature type="region of interest" description="Disordered" evidence="1">
    <location>
        <begin position="80"/>
        <end position="108"/>
    </location>
</feature>
<comment type="caution">
    <text evidence="2">The sequence shown here is derived from an EMBL/GenBank/DDBJ whole genome shotgun (WGS) entry which is preliminary data.</text>
</comment>
<keyword evidence="3" id="KW-1185">Reference proteome</keyword>
<feature type="region of interest" description="Disordered" evidence="1">
    <location>
        <begin position="214"/>
        <end position="255"/>
    </location>
</feature>
<feature type="compositionally biased region" description="Low complexity" evidence="1">
    <location>
        <begin position="214"/>
        <end position="247"/>
    </location>
</feature>
<proteinExistence type="predicted"/>
<accession>A0A8H5CPZ7</accession>
<dbReference type="OrthoDB" id="3365472at2759"/>